<organism evidence="1 2">
    <name type="scientific">Spiroplasma helicoides</name>
    <dbReference type="NCBI Taxonomy" id="216938"/>
    <lineage>
        <taxon>Bacteria</taxon>
        <taxon>Bacillati</taxon>
        <taxon>Mycoplasmatota</taxon>
        <taxon>Mollicutes</taxon>
        <taxon>Entomoplasmatales</taxon>
        <taxon>Spiroplasmataceae</taxon>
        <taxon>Spiroplasma</taxon>
    </lineage>
</organism>
<dbReference type="AlphaFoldDB" id="A0A1B3SLE3"/>
<name>A0A1B3SLE3_9MOLU</name>
<evidence type="ECO:0000313" key="2">
    <source>
        <dbReference type="Proteomes" id="UP000094378"/>
    </source>
</evidence>
<dbReference type="KEGG" id="shj:SHELI_v1c07880"/>
<dbReference type="RefSeq" id="WP_069116899.1">
    <property type="nucleotide sequence ID" value="NZ_CP017015.1"/>
</dbReference>
<reference evidence="1 2" key="1">
    <citation type="submission" date="2016-08" db="EMBL/GenBank/DDBJ databases">
        <title>Complete genome sequence of Spiroplasma helicoides TABS-2 (DSM 22551).</title>
        <authorList>
            <person name="Shen W.-Y."/>
            <person name="Lo W.-S."/>
            <person name="Lai Y.-C."/>
            <person name="Kuo C.-H."/>
        </authorList>
    </citation>
    <scope>NUCLEOTIDE SEQUENCE [LARGE SCALE GENOMIC DNA]</scope>
    <source>
        <strain evidence="1 2">TABS-2</strain>
    </source>
</reference>
<dbReference type="Proteomes" id="UP000094378">
    <property type="component" value="Chromosome"/>
</dbReference>
<proteinExistence type="predicted"/>
<dbReference type="EMBL" id="CP017015">
    <property type="protein sequence ID" value="AOG60737.1"/>
    <property type="molecule type" value="Genomic_DNA"/>
</dbReference>
<evidence type="ECO:0000313" key="1">
    <source>
        <dbReference type="EMBL" id="AOG60737.1"/>
    </source>
</evidence>
<dbReference type="OrthoDB" id="389534at2"/>
<protein>
    <submittedName>
        <fullName evidence="1">Uncharacterized protein</fullName>
    </submittedName>
</protein>
<dbReference type="STRING" id="216938.SHELI_v1c07880"/>
<sequence length="270" mass="31587">MARKQRIIDNTNWITNFFVVDEYLYLTDAKMGENECNLYRIKMDVFVENLKNKSDINRAFLANPLTEKSNSALLSSQSEVEFLYKEDNYIQNYFKFQNQLYISYLIDNKVFTKRVGDSQYKELQILVGDEDMDYLIGISDSFLVQIDKDLNITKNTQIHASTCVIFKDKLAVLNYENKITLLNDRFELLKNIDSSSDFKSIFFLNANNLLVSNKDKNFTYAVNINDEVKIDFIKDYIFRAKLINQDTLIVKTLFNIDKKPTINGPIKIII</sequence>
<accession>A0A1B3SLE3</accession>
<keyword evidence="2" id="KW-1185">Reference proteome</keyword>
<gene>
    <name evidence="1" type="ORF">SHELI_v1c07880</name>
</gene>